<dbReference type="Proteomes" id="UP000032568">
    <property type="component" value="Chromosome"/>
</dbReference>
<evidence type="ECO:0000313" key="3">
    <source>
        <dbReference type="Proteomes" id="UP000032568"/>
    </source>
</evidence>
<dbReference type="SUPFAM" id="SSF53850">
    <property type="entry name" value="Periplasmic binding protein-like II"/>
    <property type="match status" value="1"/>
</dbReference>
<accession>A0AAE9YVM4</accession>
<dbReference type="EMBL" id="CP059735">
    <property type="protein sequence ID" value="WDE01417.1"/>
    <property type="molecule type" value="Genomic_DNA"/>
</dbReference>
<dbReference type="Gene3D" id="3.40.190.10">
    <property type="entry name" value="Periplasmic binding protein-like II"/>
    <property type="match status" value="2"/>
</dbReference>
<sequence length="253" mass="28962">MGLQTIALVFISLFGLTGIKGHAETINYVVIDNQAKPFQIEDDAKNHSGIITDIVNEIFKGSPYEVKFHTLPFNRMMKMLSTGKIKNWITYGSPSWGGVQAEHLSRLPVYHVEHKLVTNPSYAGEVKEVEDLFGKTLILLHGFDYPGLEPYLKAETIKEIRVKNHDSAFRLLKRLSDKAGFVEMSLRIEYNLKQTNRDPGMFLQKNFSTVISDYDIHLAMDPDMEFSFDRFVNDRLVALSQDGTLKRIVDRYQ</sequence>
<dbReference type="InterPro" id="IPR001638">
    <property type="entry name" value="Solute-binding_3/MltF_N"/>
</dbReference>
<evidence type="ECO:0000259" key="1">
    <source>
        <dbReference type="Pfam" id="PF00497"/>
    </source>
</evidence>
<feature type="domain" description="Solute-binding protein family 3/N-terminal" evidence="1">
    <location>
        <begin position="29"/>
        <end position="85"/>
    </location>
</feature>
<reference evidence="2 3" key="2">
    <citation type="journal article" date="2022" name="Mar. Drugs">
        <title>Bioassay-Guided Fractionation Leads to the Detection of Cholic Acid Generated by the Rare Thalassomonas sp.</title>
        <authorList>
            <person name="Pheiffer F."/>
            <person name="Schneider Y.K."/>
            <person name="Hansen E.H."/>
            <person name="Andersen J.H."/>
            <person name="Isaksson J."/>
            <person name="Busche T."/>
            <person name="R C."/>
            <person name="Kalinowski J."/>
            <person name="Zyl L.V."/>
            <person name="Trindade M."/>
        </authorList>
    </citation>
    <scope>NUCLEOTIDE SEQUENCE [LARGE SCALE GENOMIC DNA]</scope>
    <source>
        <strain evidence="2 3">A5K-106</strain>
    </source>
</reference>
<gene>
    <name evidence="2" type="ORF">SG35_012750</name>
</gene>
<dbReference type="RefSeq" id="WP_053043117.1">
    <property type="nucleotide sequence ID" value="NZ_CP059735.1"/>
</dbReference>
<keyword evidence="3" id="KW-1185">Reference proteome</keyword>
<name>A0AAE9YVM4_9GAMM</name>
<protein>
    <submittedName>
        <fullName evidence="2">Transporter substrate-binding domain-containing protein</fullName>
    </submittedName>
</protein>
<dbReference type="AlphaFoldDB" id="A0AAE9YVM4"/>
<evidence type="ECO:0000313" key="2">
    <source>
        <dbReference type="EMBL" id="WDE01417.1"/>
    </source>
</evidence>
<dbReference type="Pfam" id="PF00497">
    <property type="entry name" value="SBP_bac_3"/>
    <property type="match status" value="1"/>
</dbReference>
<proteinExistence type="predicted"/>
<dbReference type="KEGG" id="tact:SG35_012750"/>
<organism evidence="2 3">
    <name type="scientific">Thalassomonas actiniarum</name>
    <dbReference type="NCBI Taxonomy" id="485447"/>
    <lineage>
        <taxon>Bacteria</taxon>
        <taxon>Pseudomonadati</taxon>
        <taxon>Pseudomonadota</taxon>
        <taxon>Gammaproteobacteria</taxon>
        <taxon>Alteromonadales</taxon>
        <taxon>Colwelliaceae</taxon>
        <taxon>Thalassomonas</taxon>
    </lineage>
</organism>
<reference evidence="2 3" key="1">
    <citation type="journal article" date="2015" name="Genome Announc.">
        <title>Draft Genome Sequences of Marine Isolates of Thalassomonas viridans and Thalassomonas actiniarum.</title>
        <authorList>
            <person name="Olonade I."/>
            <person name="van Zyl L.J."/>
            <person name="Trindade M."/>
        </authorList>
    </citation>
    <scope>NUCLEOTIDE SEQUENCE [LARGE SCALE GENOMIC DNA]</scope>
    <source>
        <strain evidence="2 3">A5K-106</strain>
    </source>
</reference>